<accession>A0A6M5YNL1</accession>
<proteinExistence type="predicted"/>
<evidence type="ECO:0000313" key="4">
    <source>
        <dbReference type="Proteomes" id="UP000503447"/>
    </source>
</evidence>
<dbReference type="Pfam" id="PF13476">
    <property type="entry name" value="AAA_23"/>
    <property type="match status" value="1"/>
</dbReference>
<reference evidence="4" key="1">
    <citation type="submission" date="2020-05" db="EMBL/GenBank/DDBJ databases">
        <title>Frigoriglobus tundricola gen. nov., sp. nov., a psychrotolerant cellulolytic planctomycete of the family Gemmataceae with two divergent copies of 16S rRNA gene.</title>
        <authorList>
            <person name="Kulichevskaya I.S."/>
            <person name="Ivanova A.A."/>
            <person name="Naumoff D.G."/>
            <person name="Beletsky A.V."/>
            <person name="Rijpstra W.I.C."/>
            <person name="Sinninghe Damste J.S."/>
            <person name="Mardanov A.V."/>
            <person name="Ravin N.V."/>
            <person name="Dedysh S.N."/>
        </authorList>
    </citation>
    <scope>NUCLEOTIDE SEQUENCE [LARGE SCALE GENOMIC DNA]</scope>
    <source>
        <strain evidence="4">PL17</strain>
    </source>
</reference>
<dbReference type="SUPFAM" id="SSF52540">
    <property type="entry name" value="P-loop containing nucleoside triphosphate hydrolases"/>
    <property type="match status" value="1"/>
</dbReference>
<dbReference type="KEGG" id="ftj:FTUN_2399"/>
<dbReference type="PANTHER" id="PTHR43581:SF2">
    <property type="entry name" value="EXCINUCLEASE ATPASE SUBUNIT"/>
    <property type="match status" value="1"/>
</dbReference>
<dbReference type="InterPro" id="IPR038729">
    <property type="entry name" value="Rad50/SbcC_AAA"/>
</dbReference>
<dbReference type="InterPro" id="IPR027417">
    <property type="entry name" value="P-loop_NTPase"/>
</dbReference>
<evidence type="ECO:0000259" key="2">
    <source>
        <dbReference type="Pfam" id="PF13476"/>
    </source>
</evidence>
<dbReference type="AlphaFoldDB" id="A0A6M5YNL1"/>
<dbReference type="Pfam" id="PF13304">
    <property type="entry name" value="AAA_21"/>
    <property type="match status" value="1"/>
</dbReference>
<evidence type="ECO:0000259" key="1">
    <source>
        <dbReference type="Pfam" id="PF13304"/>
    </source>
</evidence>
<dbReference type="InterPro" id="IPR003959">
    <property type="entry name" value="ATPase_AAA_core"/>
</dbReference>
<sequence length="409" mass="45726">MFSKLVIHHWRQFNHVEIDFHRRLTVLTGVNGSGKTTLLHLLNRHWGWTNQYVSSPPSNGTESRKYWAGFWGEEETSSGTNVARYHTIGKLDYLNGESVWLTVSSDVAEVFEVGPPPRKVPGVYVPSYRLPYRFEPITTVPVKLDAKQQIFDGYADEVRIRYFGGGQNRLPSFHLKRALMSLALFGYGGAAVEPDAEAVKIFEGFENILRVTLPESLRFKKLKVRVPEVLLVTDTGEFPLEAVSGGIAAVIDIAWQIHMYAQLHDEFVVVIDEPEAHLHPALQQRLLPDLLTAFPKAQFVIATHSPFMVTSVPDSNVYVLNYNAERKVDSTLLDRANKAGSADEILMDVLGVPSTIPQWARTKIDSLLEDFSKGPFTQASVNQLKTKMSDLGMAHLFPEVLATAAEGKP</sequence>
<protein>
    <recommendedName>
        <fullName evidence="5">AAA+ ATPase domain-containing protein</fullName>
    </recommendedName>
</protein>
<dbReference type="Proteomes" id="UP000503447">
    <property type="component" value="Chromosome"/>
</dbReference>
<dbReference type="GO" id="GO:0006302">
    <property type="term" value="P:double-strand break repair"/>
    <property type="evidence" value="ECO:0007669"/>
    <property type="project" value="InterPro"/>
</dbReference>
<evidence type="ECO:0008006" key="5">
    <source>
        <dbReference type="Google" id="ProtNLM"/>
    </source>
</evidence>
<gene>
    <name evidence="3" type="ORF">FTUN_2399</name>
</gene>
<dbReference type="Gene3D" id="3.40.50.300">
    <property type="entry name" value="P-loop containing nucleotide triphosphate hydrolases"/>
    <property type="match status" value="2"/>
</dbReference>
<dbReference type="EMBL" id="CP053452">
    <property type="protein sequence ID" value="QJW94873.1"/>
    <property type="molecule type" value="Genomic_DNA"/>
</dbReference>
<dbReference type="RefSeq" id="WP_171470781.1">
    <property type="nucleotide sequence ID" value="NZ_CP053452.2"/>
</dbReference>
<organism evidence="3 4">
    <name type="scientific">Frigoriglobus tundricola</name>
    <dbReference type="NCBI Taxonomy" id="2774151"/>
    <lineage>
        <taxon>Bacteria</taxon>
        <taxon>Pseudomonadati</taxon>
        <taxon>Planctomycetota</taxon>
        <taxon>Planctomycetia</taxon>
        <taxon>Gemmatales</taxon>
        <taxon>Gemmataceae</taxon>
        <taxon>Frigoriglobus</taxon>
    </lineage>
</organism>
<keyword evidence="4" id="KW-1185">Reference proteome</keyword>
<feature type="domain" description="Rad50/SbcC-type AAA" evidence="2">
    <location>
        <begin position="4"/>
        <end position="52"/>
    </location>
</feature>
<dbReference type="PANTHER" id="PTHR43581">
    <property type="entry name" value="ATP/GTP PHOSPHATASE"/>
    <property type="match status" value="1"/>
</dbReference>
<name>A0A6M5YNL1_9BACT</name>
<dbReference type="InterPro" id="IPR051396">
    <property type="entry name" value="Bact_Antivir_Def_Nuclease"/>
</dbReference>
<feature type="domain" description="ATPase AAA-type core" evidence="1">
    <location>
        <begin position="233"/>
        <end position="307"/>
    </location>
</feature>
<dbReference type="GO" id="GO:0016887">
    <property type="term" value="F:ATP hydrolysis activity"/>
    <property type="evidence" value="ECO:0007669"/>
    <property type="project" value="InterPro"/>
</dbReference>
<dbReference type="GO" id="GO:0005524">
    <property type="term" value="F:ATP binding"/>
    <property type="evidence" value="ECO:0007669"/>
    <property type="project" value="InterPro"/>
</dbReference>
<evidence type="ECO:0000313" key="3">
    <source>
        <dbReference type="EMBL" id="QJW94873.1"/>
    </source>
</evidence>